<comment type="caution">
    <text evidence="7">The sequence shown here is derived from an EMBL/GenBank/DDBJ whole genome shotgun (WGS) entry which is preliminary data.</text>
</comment>
<dbReference type="GO" id="GO:0005385">
    <property type="term" value="F:zinc ion transmembrane transporter activity"/>
    <property type="evidence" value="ECO:0007669"/>
    <property type="project" value="TreeGrafter"/>
</dbReference>
<proteinExistence type="predicted"/>
<evidence type="ECO:0000256" key="4">
    <source>
        <dbReference type="ARBA" id="ARBA00023136"/>
    </source>
</evidence>
<dbReference type="AlphaFoldDB" id="A0A7C3PFA3"/>
<dbReference type="PANTHER" id="PTHR11562">
    <property type="entry name" value="CATION EFFLUX PROTEIN/ ZINC TRANSPORTER"/>
    <property type="match status" value="1"/>
</dbReference>
<accession>A0A7C3PFA3</accession>
<dbReference type="PANTHER" id="PTHR11562:SF17">
    <property type="entry name" value="RE54080P-RELATED"/>
    <property type="match status" value="1"/>
</dbReference>
<name>A0A7C3PFA3_9CYAN</name>
<dbReference type="Pfam" id="PF01545">
    <property type="entry name" value="Cation_efflux"/>
    <property type="match status" value="2"/>
</dbReference>
<feature type="transmembrane region" description="Helical" evidence="5">
    <location>
        <begin position="130"/>
        <end position="152"/>
    </location>
</feature>
<keyword evidence="2 5" id="KW-0812">Transmembrane</keyword>
<protein>
    <submittedName>
        <fullName evidence="7">Cation transporter</fullName>
    </submittedName>
</protein>
<keyword evidence="3 5" id="KW-1133">Transmembrane helix</keyword>
<feature type="transmembrane region" description="Helical" evidence="5">
    <location>
        <begin position="172"/>
        <end position="191"/>
    </location>
</feature>
<dbReference type="NCBIfam" id="TIGR01297">
    <property type="entry name" value="CDF"/>
    <property type="match status" value="1"/>
</dbReference>
<dbReference type="SUPFAM" id="SSF161111">
    <property type="entry name" value="Cation efflux protein transmembrane domain-like"/>
    <property type="match status" value="1"/>
</dbReference>
<feature type="transmembrane region" description="Helical" evidence="5">
    <location>
        <begin position="97"/>
        <end position="118"/>
    </location>
</feature>
<organism evidence="7">
    <name type="scientific">Oscillatoriales cyanobacterium SpSt-418</name>
    <dbReference type="NCBI Taxonomy" id="2282169"/>
    <lineage>
        <taxon>Bacteria</taxon>
        <taxon>Bacillati</taxon>
        <taxon>Cyanobacteriota</taxon>
        <taxon>Cyanophyceae</taxon>
        <taxon>Oscillatoriophycideae</taxon>
        <taxon>Oscillatoriales</taxon>
    </lineage>
</organism>
<evidence type="ECO:0000256" key="1">
    <source>
        <dbReference type="ARBA" id="ARBA00004141"/>
    </source>
</evidence>
<reference evidence="7" key="1">
    <citation type="journal article" date="2020" name="mSystems">
        <title>Genome- and Community-Level Interaction Insights into Carbon Utilization and Element Cycling Functions of Hydrothermarchaeota in Hydrothermal Sediment.</title>
        <authorList>
            <person name="Zhou Z."/>
            <person name="Liu Y."/>
            <person name="Xu W."/>
            <person name="Pan J."/>
            <person name="Luo Z.H."/>
            <person name="Li M."/>
        </authorList>
    </citation>
    <scope>NUCLEOTIDE SEQUENCE [LARGE SCALE GENOMIC DNA]</scope>
    <source>
        <strain evidence="7">SpSt-418</strain>
    </source>
</reference>
<evidence type="ECO:0000256" key="2">
    <source>
        <dbReference type="ARBA" id="ARBA00022692"/>
    </source>
</evidence>
<feature type="domain" description="Cation efflux protein transmembrane" evidence="6">
    <location>
        <begin position="24"/>
        <end position="73"/>
    </location>
</feature>
<keyword evidence="4 5" id="KW-0472">Membrane</keyword>
<gene>
    <name evidence="7" type="ORF">ENR64_13960</name>
</gene>
<dbReference type="InterPro" id="IPR002524">
    <property type="entry name" value="Cation_efflux"/>
</dbReference>
<evidence type="ECO:0000313" key="7">
    <source>
        <dbReference type="EMBL" id="HFM98833.1"/>
    </source>
</evidence>
<sequence>MIHSCASGCQHSLVNPKVKQSQLAIALTLVSGFALLEMLIGFTSGSLSLVAEAAHMTSDCFALGLALVTSWLSEPVRNNPLSDSLSAIAPRQQWETWAALINGIGLLLLTAWIGWEAVERLRAPSTEIASLPMLITAAIGLVVNLINIRILHQGSDHDLNLRAALLHVTADAISSVGILLAAIAVATKAAILSMRIILTKIFILNSYQWLEYPFCRS</sequence>
<dbReference type="InterPro" id="IPR050681">
    <property type="entry name" value="CDF/SLC30A"/>
</dbReference>
<dbReference type="InterPro" id="IPR058533">
    <property type="entry name" value="Cation_efflux_TM"/>
</dbReference>
<dbReference type="InterPro" id="IPR027469">
    <property type="entry name" value="Cation_efflux_TMD_sf"/>
</dbReference>
<evidence type="ECO:0000256" key="5">
    <source>
        <dbReference type="SAM" id="Phobius"/>
    </source>
</evidence>
<dbReference type="GO" id="GO:0005886">
    <property type="term" value="C:plasma membrane"/>
    <property type="evidence" value="ECO:0007669"/>
    <property type="project" value="TreeGrafter"/>
</dbReference>
<evidence type="ECO:0000259" key="6">
    <source>
        <dbReference type="Pfam" id="PF01545"/>
    </source>
</evidence>
<dbReference type="Gene3D" id="1.20.1510.10">
    <property type="entry name" value="Cation efflux protein transmembrane domain"/>
    <property type="match status" value="1"/>
</dbReference>
<comment type="subcellular location">
    <subcellularLocation>
        <location evidence="1">Membrane</location>
        <topology evidence="1">Multi-pass membrane protein</topology>
    </subcellularLocation>
</comment>
<dbReference type="EMBL" id="DSRU01000208">
    <property type="protein sequence ID" value="HFM98833.1"/>
    <property type="molecule type" value="Genomic_DNA"/>
</dbReference>
<evidence type="ECO:0000256" key="3">
    <source>
        <dbReference type="ARBA" id="ARBA00022989"/>
    </source>
</evidence>
<feature type="transmembrane region" description="Helical" evidence="5">
    <location>
        <begin position="23"/>
        <end position="42"/>
    </location>
</feature>
<feature type="domain" description="Cation efflux protein transmembrane" evidence="6">
    <location>
        <begin position="92"/>
        <end position="188"/>
    </location>
</feature>